<feature type="domain" description="Acyl-CoA dehydrogenase/oxidase N-terminal" evidence="8">
    <location>
        <begin position="40"/>
        <end position="149"/>
    </location>
</feature>
<evidence type="ECO:0000313" key="11">
    <source>
        <dbReference type="Proteomes" id="UP001208540"/>
    </source>
</evidence>
<evidence type="ECO:0000256" key="3">
    <source>
        <dbReference type="ARBA" id="ARBA00022630"/>
    </source>
</evidence>
<dbReference type="EMBL" id="JAMQPL010000001">
    <property type="protein sequence ID" value="MCW7529204.1"/>
    <property type="molecule type" value="Genomic_DNA"/>
</dbReference>
<dbReference type="InterPro" id="IPR009075">
    <property type="entry name" value="AcylCo_DH/oxidase_C"/>
</dbReference>
<dbReference type="InterPro" id="IPR036250">
    <property type="entry name" value="AcylCo_DH-like_C"/>
</dbReference>
<keyword evidence="4 5" id="KW-0274">FAD</keyword>
<comment type="similarity">
    <text evidence="2 5">Belongs to the acyl-CoA dehydrogenase family.</text>
</comment>
<dbReference type="RefSeq" id="WP_265350670.1">
    <property type="nucleotide sequence ID" value="NZ_JAMQPL010000001.1"/>
</dbReference>
<evidence type="ECO:0000313" key="10">
    <source>
        <dbReference type="EMBL" id="MCW7529204.1"/>
    </source>
</evidence>
<evidence type="ECO:0000313" key="12">
    <source>
        <dbReference type="Proteomes" id="UP001208912"/>
    </source>
</evidence>
<dbReference type="SUPFAM" id="SSF56645">
    <property type="entry name" value="Acyl-CoA dehydrogenase NM domain-like"/>
    <property type="match status" value="1"/>
</dbReference>
<dbReference type="InterPro" id="IPR006091">
    <property type="entry name" value="Acyl-CoA_Oxase/DH_mid-dom"/>
</dbReference>
<name>A0AAW5VKU1_9LEPT</name>
<evidence type="ECO:0000259" key="7">
    <source>
        <dbReference type="Pfam" id="PF02770"/>
    </source>
</evidence>
<keyword evidence="3 5" id="KW-0285">Flavoprotein</keyword>
<accession>A0AAW5VKU1</accession>
<proteinExistence type="inferred from homology"/>
<dbReference type="Proteomes" id="UP001208912">
    <property type="component" value="Unassembled WGS sequence"/>
</dbReference>
<dbReference type="Pfam" id="PF00441">
    <property type="entry name" value="Acyl-CoA_dh_1"/>
    <property type="match status" value="1"/>
</dbReference>
<dbReference type="GO" id="GO:0050660">
    <property type="term" value="F:flavin adenine dinucleotide binding"/>
    <property type="evidence" value="ECO:0007669"/>
    <property type="project" value="InterPro"/>
</dbReference>
<keyword evidence="12" id="KW-1185">Reference proteome</keyword>
<dbReference type="EMBL" id="JAMQPM010000001">
    <property type="protein sequence ID" value="MCW7525337.1"/>
    <property type="molecule type" value="Genomic_DNA"/>
</dbReference>
<evidence type="ECO:0000256" key="5">
    <source>
        <dbReference type="RuleBase" id="RU362125"/>
    </source>
</evidence>
<organism evidence="10 11">
    <name type="scientific">Leptospira soteropolitanensis</name>
    <dbReference type="NCBI Taxonomy" id="2950025"/>
    <lineage>
        <taxon>Bacteria</taxon>
        <taxon>Pseudomonadati</taxon>
        <taxon>Spirochaetota</taxon>
        <taxon>Spirochaetia</taxon>
        <taxon>Leptospirales</taxon>
        <taxon>Leptospiraceae</taxon>
        <taxon>Leptospira</taxon>
    </lineage>
</organism>
<evidence type="ECO:0000256" key="2">
    <source>
        <dbReference type="ARBA" id="ARBA00009347"/>
    </source>
</evidence>
<dbReference type="Pfam" id="PF02771">
    <property type="entry name" value="Acyl-CoA_dh_N"/>
    <property type="match status" value="1"/>
</dbReference>
<dbReference type="GO" id="GO:0003995">
    <property type="term" value="F:acyl-CoA dehydrogenase activity"/>
    <property type="evidence" value="ECO:0007669"/>
    <property type="project" value="TreeGrafter"/>
</dbReference>
<evidence type="ECO:0000256" key="1">
    <source>
        <dbReference type="ARBA" id="ARBA00001974"/>
    </source>
</evidence>
<sequence length="409" mass="45737">MDAIVIRIIRSCHIINRHFILLFKIEEKPKGTSKMNFYFSEEQNKLREAVAAYAKIAGDDPRREIEERDSEFSWDVLSALGERGWTGVIVPEEYGGMGKGALEYTIIMEETAKELVYGPQNLIQAQQGLLAVGTEEQKRKWLPELAKGKIMAAQAISEPDAGSSFQNIQTTAVKDGNEWVLNGLKVHINLGKEAQLMMVLAKTDKGLTEFLVDKDSKGIRYEKQDPIGLRSAPMYDVHFEDCRIPADSVLGREGRGIETFMAIFKLSRLGVASQLIGIARGCLDHAVSFTKSRKVGENRVSDFQGIQWIIAKLTSELEAAKLARNQAAWLHDQKVNHNLETSIAKYLAGVVADETVNKAFTLTGSHACYRNRPYDRYVREVKSLLAGGGSSEVMLNNVAREILRPSYHY</sequence>
<evidence type="ECO:0000259" key="8">
    <source>
        <dbReference type="Pfam" id="PF02771"/>
    </source>
</evidence>
<gene>
    <name evidence="9" type="ORF">ND861_03175</name>
    <name evidence="10" type="ORF">ND862_03175</name>
</gene>
<dbReference type="InterPro" id="IPR037069">
    <property type="entry name" value="AcylCoA_DH/ox_N_sf"/>
</dbReference>
<dbReference type="PIRSF" id="PIRSF016578">
    <property type="entry name" value="HsaA"/>
    <property type="match status" value="1"/>
</dbReference>
<dbReference type="AlphaFoldDB" id="A0AAW5VKU1"/>
<protein>
    <submittedName>
        <fullName evidence="10">Acyl-CoA dehydrogenase family protein</fullName>
    </submittedName>
</protein>
<feature type="domain" description="Acyl-CoA dehydrogenase/oxidase C-terminal" evidence="6">
    <location>
        <begin position="254"/>
        <end position="403"/>
    </location>
</feature>
<dbReference type="Proteomes" id="UP001208540">
    <property type="component" value="Unassembled WGS sequence"/>
</dbReference>
<reference evidence="10 12" key="1">
    <citation type="submission" date="2022-06" db="EMBL/GenBank/DDBJ databases">
        <title>Leptospira isolates from biofilms formed at urban environments.</title>
        <authorList>
            <person name="Ribeiro P.S."/>
            <person name="Sousa T."/>
            <person name="Carvalho N."/>
            <person name="Aburjaile F."/>
            <person name="Neves F."/>
            <person name="Oliveira D."/>
            <person name="Blanco L."/>
            <person name="Lima J."/>
            <person name="Costa F."/>
            <person name="Brenig B."/>
            <person name="Soares S."/>
            <person name="Ramos R."/>
            <person name="Goes-Neto A."/>
            <person name="Matiuzzi M."/>
            <person name="Azevedo V."/>
            <person name="Ristow P."/>
        </authorList>
    </citation>
    <scope>NUCLEOTIDE SEQUENCE</scope>
    <source>
        <strain evidence="9 12">VSF19</strain>
        <strain evidence="10">VSF20</strain>
    </source>
</reference>
<keyword evidence="5" id="KW-0560">Oxidoreductase</keyword>
<dbReference type="PANTHER" id="PTHR43884:SF12">
    <property type="entry name" value="ISOVALERYL-COA DEHYDROGENASE, MITOCHONDRIAL-RELATED"/>
    <property type="match status" value="1"/>
</dbReference>
<feature type="domain" description="Acyl-CoA oxidase/dehydrogenase middle" evidence="7">
    <location>
        <begin position="153"/>
        <end position="242"/>
    </location>
</feature>
<comment type="cofactor">
    <cofactor evidence="1 5">
        <name>FAD</name>
        <dbReference type="ChEBI" id="CHEBI:57692"/>
    </cofactor>
</comment>
<dbReference type="Pfam" id="PF02770">
    <property type="entry name" value="Acyl-CoA_dh_M"/>
    <property type="match status" value="1"/>
</dbReference>
<dbReference type="Gene3D" id="2.40.110.10">
    <property type="entry name" value="Butyryl-CoA Dehydrogenase, subunit A, domain 2"/>
    <property type="match status" value="1"/>
</dbReference>
<dbReference type="InterPro" id="IPR046373">
    <property type="entry name" value="Acyl-CoA_Oxase/DH_mid-dom_sf"/>
</dbReference>
<evidence type="ECO:0000256" key="4">
    <source>
        <dbReference type="ARBA" id="ARBA00022827"/>
    </source>
</evidence>
<dbReference type="InterPro" id="IPR013786">
    <property type="entry name" value="AcylCoA_DH/ox_N"/>
</dbReference>
<dbReference type="Gene3D" id="1.20.140.10">
    <property type="entry name" value="Butyryl-CoA Dehydrogenase, subunit A, domain 3"/>
    <property type="match status" value="1"/>
</dbReference>
<comment type="caution">
    <text evidence="10">The sequence shown here is derived from an EMBL/GenBank/DDBJ whole genome shotgun (WGS) entry which is preliminary data.</text>
</comment>
<dbReference type="SUPFAM" id="SSF47203">
    <property type="entry name" value="Acyl-CoA dehydrogenase C-terminal domain-like"/>
    <property type="match status" value="1"/>
</dbReference>
<dbReference type="PANTHER" id="PTHR43884">
    <property type="entry name" value="ACYL-COA DEHYDROGENASE"/>
    <property type="match status" value="1"/>
</dbReference>
<evidence type="ECO:0000313" key="9">
    <source>
        <dbReference type="EMBL" id="MCW7525337.1"/>
    </source>
</evidence>
<dbReference type="Gene3D" id="1.10.540.10">
    <property type="entry name" value="Acyl-CoA dehydrogenase/oxidase, N-terminal domain"/>
    <property type="match status" value="1"/>
</dbReference>
<dbReference type="InterPro" id="IPR009100">
    <property type="entry name" value="AcylCoA_DH/oxidase_NM_dom_sf"/>
</dbReference>
<evidence type="ECO:0000259" key="6">
    <source>
        <dbReference type="Pfam" id="PF00441"/>
    </source>
</evidence>